<dbReference type="SUPFAM" id="SSF81383">
    <property type="entry name" value="F-box domain"/>
    <property type="match status" value="1"/>
</dbReference>
<evidence type="ECO:0000313" key="5">
    <source>
        <dbReference type="EMBL" id="OQE30068.1"/>
    </source>
</evidence>
<feature type="repeat" description="TPR" evidence="3">
    <location>
        <begin position="5"/>
        <end position="38"/>
    </location>
</feature>
<dbReference type="EMBL" id="MLKD01000002">
    <property type="protein sequence ID" value="OQE30068.1"/>
    <property type="molecule type" value="Genomic_DNA"/>
</dbReference>
<dbReference type="SMART" id="SM00028">
    <property type="entry name" value="TPR"/>
    <property type="match status" value="3"/>
</dbReference>
<dbReference type="Gene3D" id="1.20.1280.50">
    <property type="match status" value="1"/>
</dbReference>
<name>A0A1V6TUK1_9EURO</name>
<dbReference type="Proteomes" id="UP000191285">
    <property type="component" value="Unassembled WGS sequence"/>
</dbReference>
<keyword evidence="1" id="KW-0677">Repeat</keyword>
<dbReference type="OrthoDB" id="629492at2759"/>
<accession>A0A1V6TUK1</accession>
<evidence type="ECO:0000259" key="4">
    <source>
        <dbReference type="PROSITE" id="PS50181"/>
    </source>
</evidence>
<gene>
    <name evidence="5" type="ORF">PENSTE_c002G02296</name>
</gene>
<reference evidence="6" key="1">
    <citation type="journal article" date="2017" name="Nat. Microbiol.">
        <title>Global analysis of biosynthetic gene clusters reveals vast potential of secondary metabolite production in Penicillium species.</title>
        <authorList>
            <person name="Nielsen J.C."/>
            <person name="Grijseels S."/>
            <person name="Prigent S."/>
            <person name="Ji B."/>
            <person name="Dainat J."/>
            <person name="Nielsen K.F."/>
            <person name="Frisvad J.C."/>
            <person name="Workman M."/>
            <person name="Nielsen J."/>
        </authorList>
    </citation>
    <scope>NUCLEOTIDE SEQUENCE [LARGE SCALE GENOMIC DNA]</scope>
    <source>
        <strain evidence="6">IBT 24891</strain>
    </source>
</reference>
<dbReference type="PROSITE" id="PS50181">
    <property type="entry name" value="FBOX"/>
    <property type="match status" value="1"/>
</dbReference>
<dbReference type="GO" id="GO:0051879">
    <property type="term" value="F:Hsp90 protein binding"/>
    <property type="evidence" value="ECO:0007669"/>
    <property type="project" value="TreeGrafter"/>
</dbReference>
<dbReference type="Gene3D" id="3.80.10.10">
    <property type="entry name" value="Ribonuclease Inhibitor"/>
    <property type="match status" value="2"/>
</dbReference>
<dbReference type="InterPro" id="IPR036047">
    <property type="entry name" value="F-box-like_dom_sf"/>
</dbReference>
<sequence>MPTTLSALHSQGQKLYQKGDFKAAISAFTEALSQRDADAIGILDNRAATYCKLEQYDQARRDARHMIKQAQNDERGYLRCAKVLLLESKPDKALQIYEYGLKMLPNEHPRRGMMEQLCKKLEDRMMLNRQDPFTMLPLEMAALVIQHFSFKNIVGILRVCKSWERFFGNMRELWMNIDLSGARQKVPWTAVRAYIRRSRGLLTHATLKNLALPSTPKSIEFLSRCPRLEHLELWVNHDYKDIFQKFKGCKYLKTIIFSAEIAVPHSALEKVLTQFPKLERIEFWSVKHSPLTIGEGNWPQSLPNLKSITLASQQATTTSPPSALIIPNLNHSLSNIPNYPNLQELRLDWDPPIYRKWLFFPPPPPDFEAEEGEQEETVQLPPLRRLELNGLTISSNFCSILPDTLTYLSLRGGSVFEAPYFDRAQKLEKLTTLIMEDAPWVKTATVNALVCDTQAPLRVLHIDECFNFTTDDFKLLFQYMKVRNPDAFEMTELSIVQLQGSDDEFIKVICTQLKKLKILNLSKTSITGCTIRDLADSKLSGSSDIANLDRLYVRGCERVSSDAITYGRERGLEIIT</sequence>
<dbReference type="PANTHER" id="PTHR22904">
    <property type="entry name" value="TPR REPEAT CONTAINING PROTEIN"/>
    <property type="match status" value="1"/>
</dbReference>
<dbReference type="PANTHER" id="PTHR22904:SF523">
    <property type="entry name" value="STRESS-INDUCED-PHOSPHOPROTEIN 1"/>
    <property type="match status" value="1"/>
</dbReference>
<evidence type="ECO:0000256" key="2">
    <source>
        <dbReference type="ARBA" id="ARBA00022803"/>
    </source>
</evidence>
<evidence type="ECO:0000256" key="3">
    <source>
        <dbReference type="PROSITE-ProRule" id="PRU00339"/>
    </source>
</evidence>
<dbReference type="Gene3D" id="1.25.40.10">
    <property type="entry name" value="Tetratricopeptide repeat domain"/>
    <property type="match status" value="1"/>
</dbReference>
<organism evidence="5 6">
    <name type="scientific">Penicillium steckii</name>
    <dbReference type="NCBI Taxonomy" id="303698"/>
    <lineage>
        <taxon>Eukaryota</taxon>
        <taxon>Fungi</taxon>
        <taxon>Dikarya</taxon>
        <taxon>Ascomycota</taxon>
        <taxon>Pezizomycotina</taxon>
        <taxon>Eurotiomycetes</taxon>
        <taxon>Eurotiomycetidae</taxon>
        <taxon>Eurotiales</taxon>
        <taxon>Aspergillaceae</taxon>
        <taxon>Penicillium</taxon>
    </lineage>
</organism>
<feature type="domain" description="F-box" evidence="4">
    <location>
        <begin position="130"/>
        <end position="177"/>
    </location>
</feature>
<dbReference type="InterPro" id="IPR019734">
    <property type="entry name" value="TPR_rpt"/>
</dbReference>
<dbReference type="InterPro" id="IPR011990">
    <property type="entry name" value="TPR-like_helical_dom_sf"/>
</dbReference>
<evidence type="ECO:0000256" key="1">
    <source>
        <dbReference type="ARBA" id="ARBA00022737"/>
    </source>
</evidence>
<dbReference type="PROSITE" id="PS50005">
    <property type="entry name" value="TPR"/>
    <property type="match status" value="1"/>
</dbReference>
<comment type="caution">
    <text evidence="5">The sequence shown here is derived from an EMBL/GenBank/DDBJ whole genome shotgun (WGS) entry which is preliminary data.</text>
</comment>
<dbReference type="AlphaFoldDB" id="A0A1V6TUK1"/>
<proteinExistence type="predicted"/>
<keyword evidence="6" id="KW-1185">Reference proteome</keyword>
<dbReference type="STRING" id="303698.A0A1V6TUK1"/>
<protein>
    <recommendedName>
        <fullName evidence="4">F-box domain-containing protein</fullName>
    </recommendedName>
</protein>
<dbReference type="SUPFAM" id="SSF48452">
    <property type="entry name" value="TPR-like"/>
    <property type="match status" value="1"/>
</dbReference>
<evidence type="ECO:0000313" key="6">
    <source>
        <dbReference type="Proteomes" id="UP000191285"/>
    </source>
</evidence>
<keyword evidence="2 3" id="KW-0802">TPR repeat</keyword>
<dbReference type="Pfam" id="PF00646">
    <property type="entry name" value="F-box"/>
    <property type="match status" value="1"/>
</dbReference>
<dbReference type="SUPFAM" id="SSF52058">
    <property type="entry name" value="L domain-like"/>
    <property type="match status" value="1"/>
</dbReference>
<dbReference type="InterPro" id="IPR032675">
    <property type="entry name" value="LRR_dom_sf"/>
</dbReference>
<dbReference type="InterPro" id="IPR001810">
    <property type="entry name" value="F-box_dom"/>
</dbReference>